<keyword evidence="3" id="KW-1185">Reference proteome</keyword>
<dbReference type="PANTHER" id="PTHR11803:SF39">
    <property type="entry name" value="2-IMINOBUTANOATE_2-IMINOPROPANOATE DEAMINASE"/>
    <property type="match status" value="1"/>
</dbReference>
<comment type="similarity">
    <text evidence="1">Belongs to the RutC family.</text>
</comment>
<evidence type="ECO:0000313" key="3">
    <source>
        <dbReference type="Proteomes" id="UP000292408"/>
    </source>
</evidence>
<name>A0A4Q7TKE6_9MICO</name>
<dbReference type="GO" id="GO:0019239">
    <property type="term" value="F:deaminase activity"/>
    <property type="evidence" value="ECO:0007669"/>
    <property type="project" value="TreeGrafter"/>
</dbReference>
<proteinExistence type="inferred from homology"/>
<comment type="caution">
    <text evidence="2">The sequence shown here is derived from an EMBL/GenBank/DDBJ whole genome shotgun (WGS) entry which is preliminary data.</text>
</comment>
<organism evidence="2 3">
    <name type="scientific">Microcella alkaliphila</name>
    <dbReference type="NCBI Taxonomy" id="279828"/>
    <lineage>
        <taxon>Bacteria</taxon>
        <taxon>Bacillati</taxon>
        <taxon>Actinomycetota</taxon>
        <taxon>Actinomycetes</taxon>
        <taxon>Micrococcales</taxon>
        <taxon>Microbacteriaceae</taxon>
        <taxon>Microcella</taxon>
    </lineage>
</organism>
<gene>
    <name evidence="2" type="ORF">EV140_1143</name>
</gene>
<dbReference type="FunFam" id="3.30.1330.40:FF:000001">
    <property type="entry name" value="L-PSP family endoribonuclease"/>
    <property type="match status" value="1"/>
</dbReference>
<dbReference type="GO" id="GO:0005829">
    <property type="term" value="C:cytosol"/>
    <property type="evidence" value="ECO:0007669"/>
    <property type="project" value="TreeGrafter"/>
</dbReference>
<dbReference type="Pfam" id="PF01042">
    <property type="entry name" value="Ribonuc_L-PSP"/>
    <property type="match status" value="1"/>
</dbReference>
<dbReference type="PANTHER" id="PTHR11803">
    <property type="entry name" value="2-IMINOBUTANOATE/2-IMINOPROPANOATE DEAMINASE RIDA"/>
    <property type="match status" value="1"/>
</dbReference>
<evidence type="ECO:0000313" key="2">
    <source>
        <dbReference type="EMBL" id="RZT60637.1"/>
    </source>
</evidence>
<dbReference type="AlphaFoldDB" id="A0A4Q7TKE6"/>
<dbReference type="NCBIfam" id="TIGR00004">
    <property type="entry name" value="Rid family detoxifying hydrolase"/>
    <property type="match status" value="1"/>
</dbReference>
<accession>A0A4Q7TKE6</accession>
<protein>
    <submittedName>
        <fullName evidence="2">2-iminobutanoate/2-iminopropanoate deaminase</fullName>
    </submittedName>
</protein>
<reference evidence="2 3" key="1">
    <citation type="journal article" date="2015" name="Stand. Genomic Sci.">
        <title>Genomic Encyclopedia of Bacterial and Archaeal Type Strains, Phase III: the genomes of soil and plant-associated and newly described type strains.</title>
        <authorList>
            <person name="Whitman W.B."/>
            <person name="Woyke T."/>
            <person name="Klenk H.P."/>
            <person name="Zhou Y."/>
            <person name="Lilburn T.G."/>
            <person name="Beck B.J."/>
            <person name="De Vos P."/>
            <person name="Vandamme P."/>
            <person name="Eisen J.A."/>
            <person name="Garrity G."/>
            <person name="Hugenholtz P."/>
            <person name="Kyrpides N.C."/>
        </authorList>
    </citation>
    <scope>NUCLEOTIDE SEQUENCE [LARGE SCALE GENOMIC DNA]</scope>
    <source>
        <strain evidence="2 3">AC4r</strain>
    </source>
</reference>
<dbReference type="SUPFAM" id="SSF55298">
    <property type="entry name" value="YjgF-like"/>
    <property type="match status" value="1"/>
</dbReference>
<evidence type="ECO:0000256" key="1">
    <source>
        <dbReference type="ARBA" id="ARBA00010552"/>
    </source>
</evidence>
<dbReference type="Gene3D" id="3.30.1330.40">
    <property type="entry name" value="RutC-like"/>
    <property type="match status" value="1"/>
</dbReference>
<dbReference type="InterPro" id="IPR006175">
    <property type="entry name" value="YjgF/YER057c/UK114"/>
</dbReference>
<dbReference type="EMBL" id="SGXT01000014">
    <property type="protein sequence ID" value="RZT60637.1"/>
    <property type="molecule type" value="Genomic_DNA"/>
</dbReference>
<sequence length="125" mass="13314">MQLIHTTNAPAPGGHYSQASRVGDFVFTAGQIGVDPSTGETPSDFREEVRQSLKNLKAVLAESGAEIGDVVRTMCLLTDIESFAIFNEEYAAFFGDHKPARSTFGIALAGGFTVEVEAIAFVGDK</sequence>
<dbReference type="InterPro" id="IPR035959">
    <property type="entry name" value="RutC-like_sf"/>
</dbReference>
<dbReference type="Proteomes" id="UP000292408">
    <property type="component" value="Unassembled WGS sequence"/>
</dbReference>
<dbReference type="CDD" id="cd00448">
    <property type="entry name" value="YjgF_YER057c_UK114_family"/>
    <property type="match status" value="1"/>
</dbReference>
<dbReference type="InterPro" id="IPR006056">
    <property type="entry name" value="RidA"/>
</dbReference>